<organism evidence="1 2">
    <name type="scientific">Deinococcus piscis</name>
    <dbReference type="NCBI Taxonomy" id="394230"/>
    <lineage>
        <taxon>Bacteria</taxon>
        <taxon>Thermotogati</taxon>
        <taxon>Deinococcota</taxon>
        <taxon>Deinococci</taxon>
        <taxon>Deinococcales</taxon>
        <taxon>Deinococcaceae</taxon>
        <taxon>Deinococcus</taxon>
    </lineage>
</organism>
<comment type="caution">
    <text evidence="1">The sequence shown here is derived from an EMBL/GenBank/DDBJ whole genome shotgun (WGS) entry which is preliminary data.</text>
</comment>
<gene>
    <name evidence="1" type="ORF">GCM10017783_17870</name>
</gene>
<protein>
    <recommendedName>
        <fullName evidence="3">Alpha/beta hydrolase</fullName>
    </recommendedName>
</protein>
<proteinExistence type="predicted"/>
<evidence type="ECO:0000313" key="1">
    <source>
        <dbReference type="EMBL" id="GHG05722.1"/>
    </source>
</evidence>
<evidence type="ECO:0008006" key="3">
    <source>
        <dbReference type="Google" id="ProtNLM"/>
    </source>
</evidence>
<accession>A0ABQ3K9N1</accession>
<evidence type="ECO:0000313" key="2">
    <source>
        <dbReference type="Proteomes" id="UP000632154"/>
    </source>
</evidence>
<dbReference type="Proteomes" id="UP000632154">
    <property type="component" value="Unassembled WGS sequence"/>
</dbReference>
<dbReference type="EMBL" id="BNAL01000022">
    <property type="protein sequence ID" value="GHG05722.1"/>
    <property type="molecule type" value="Genomic_DNA"/>
</dbReference>
<keyword evidence="2" id="KW-1185">Reference proteome</keyword>
<name>A0ABQ3K9N1_9DEIO</name>
<reference evidence="2" key="1">
    <citation type="journal article" date="2019" name="Int. J. Syst. Evol. Microbiol.">
        <title>The Global Catalogue of Microorganisms (GCM) 10K type strain sequencing project: providing services to taxonomists for standard genome sequencing and annotation.</title>
        <authorList>
            <consortium name="The Broad Institute Genomics Platform"/>
            <consortium name="The Broad Institute Genome Sequencing Center for Infectious Disease"/>
            <person name="Wu L."/>
            <person name="Ma J."/>
        </authorList>
    </citation>
    <scope>NUCLEOTIDE SEQUENCE [LARGE SCALE GENOMIC DNA]</scope>
    <source>
        <strain evidence="2">CGMCC 1.18439</strain>
    </source>
</reference>
<sequence length="91" mass="9992">MAHTLSPMSAQQHSLDVRGYRDDALEYVYQQQETPTGKLGLLLPGMGYGLEQPGLKYATSVLDELGFDTFGLETRYHTPAFADAPADEAAR</sequence>